<dbReference type="Proteomes" id="UP001177670">
    <property type="component" value="Unassembled WGS sequence"/>
</dbReference>
<organism evidence="1 2">
    <name type="scientific">Melipona bicolor</name>
    <dbReference type="NCBI Taxonomy" id="60889"/>
    <lineage>
        <taxon>Eukaryota</taxon>
        <taxon>Metazoa</taxon>
        <taxon>Ecdysozoa</taxon>
        <taxon>Arthropoda</taxon>
        <taxon>Hexapoda</taxon>
        <taxon>Insecta</taxon>
        <taxon>Pterygota</taxon>
        <taxon>Neoptera</taxon>
        <taxon>Endopterygota</taxon>
        <taxon>Hymenoptera</taxon>
        <taxon>Apocrita</taxon>
        <taxon>Aculeata</taxon>
        <taxon>Apoidea</taxon>
        <taxon>Anthophila</taxon>
        <taxon>Apidae</taxon>
        <taxon>Melipona</taxon>
    </lineage>
</organism>
<accession>A0AA40G8W2</accession>
<dbReference type="AlphaFoldDB" id="A0AA40G8W2"/>
<evidence type="ECO:0000313" key="1">
    <source>
        <dbReference type="EMBL" id="KAK1132875.1"/>
    </source>
</evidence>
<sequence length="87" mass="10441">MPPVQDQYKIGPEIMEIQDPTFEQEEAYRISRLPPEPVIPMGKINRINCIGLRRLYLLHYLTEIYIHRRGRRRGSGRRRRRRGGRRG</sequence>
<comment type="caution">
    <text evidence="1">The sequence shown here is derived from an EMBL/GenBank/DDBJ whole genome shotgun (WGS) entry which is preliminary data.</text>
</comment>
<gene>
    <name evidence="1" type="ORF">K0M31_014243</name>
</gene>
<protein>
    <submittedName>
        <fullName evidence="1">Uncharacterized protein</fullName>
    </submittedName>
</protein>
<dbReference type="EMBL" id="JAHYIQ010000004">
    <property type="protein sequence ID" value="KAK1132875.1"/>
    <property type="molecule type" value="Genomic_DNA"/>
</dbReference>
<name>A0AA40G8W2_9HYME</name>
<reference evidence="1" key="1">
    <citation type="submission" date="2021-10" db="EMBL/GenBank/DDBJ databases">
        <title>Melipona bicolor Genome sequencing and assembly.</title>
        <authorList>
            <person name="Araujo N.S."/>
            <person name="Arias M.C."/>
        </authorList>
    </citation>
    <scope>NUCLEOTIDE SEQUENCE</scope>
    <source>
        <strain evidence="1">USP_2M_L1-L4_2017</strain>
        <tissue evidence="1">Whole body</tissue>
    </source>
</reference>
<proteinExistence type="predicted"/>
<evidence type="ECO:0000313" key="2">
    <source>
        <dbReference type="Proteomes" id="UP001177670"/>
    </source>
</evidence>
<keyword evidence="2" id="KW-1185">Reference proteome</keyword>